<comment type="caution">
    <text evidence="4">The sequence shown here is derived from an EMBL/GenBank/DDBJ whole genome shotgun (WGS) entry which is preliminary data.</text>
</comment>
<dbReference type="PANTHER" id="PTHR30055:SF222">
    <property type="entry name" value="REGULATORY PROTEIN"/>
    <property type="match status" value="1"/>
</dbReference>
<dbReference type="SUPFAM" id="SSF46689">
    <property type="entry name" value="Homeodomain-like"/>
    <property type="match status" value="1"/>
</dbReference>
<sequence>MTEHFSANNNTEDWAQELLALGGEEKMTPKQVAILQAAVDVFAEKGYAGTATSEIAQKAGVAEGTIFRYYKTKKDLLLSIVGPTMSRLLAPFVIRNFGNLLDKSFDSYEDFLRSLIRNRLEFARKNFKILQILIQEIPFHPNLREQFMEDIMSKVFERISAQVEHFKQKGEIIDIPAPTLIRFTASAIIGYIMTRLLLQPNKEWNDEEEIELLIRLIGHGIAADPGDRSV</sequence>
<dbReference type="AlphaFoldDB" id="A0A6M1PM73"/>
<dbReference type="EMBL" id="JAAKGU010000006">
    <property type="protein sequence ID" value="NGM83604.1"/>
    <property type="molecule type" value="Genomic_DNA"/>
</dbReference>
<gene>
    <name evidence="4" type="ORF">G5B47_14375</name>
</gene>
<dbReference type="PROSITE" id="PS50977">
    <property type="entry name" value="HTH_TETR_2"/>
    <property type="match status" value="1"/>
</dbReference>
<evidence type="ECO:0000259" key="3">
    <source>
        <dbReference type="PROSITE" id="PS50977"/>
    </source>
</evidence>
<proteinExistence type="predicted"/>
<evidence type="ECO:0000256" key="2">
    <source>
        <dbReference type="PROSITE-ProRule" id="PRU00335"/>
    </source>
</evidence>
<evidence type="ECO:0000313" key="4">
    <source>
        <dbReference type="EMBL" id="NGM83604.1"/>
    </source>
</evidence>
<keyword evidence="1 2" id="KW-0238">DNA-binding</keyword>
<evidence type="ECO:0000256" key="1">
    <source>
        <dbReference type="ARBA" id="ARBA00023125"/>
    </source>
</evidence>
<dbReference type="GO" id="GO:0006355">
    <property type="term" value="P:regulation of DNA-templated transcription"/>
    <property type="evidence" value="ECO:0007669"/>
    <property type="project" value="UniProtKB-ARBA"/>
</dbReference>
<dbReference type="Gene3D" id="1.10.357.10">
    <property type="entry name" value="Tetracycline Repressor, domain 2"/>
    <property type="match status" value="1"/>
</dbReference>
<dbReference type="InterPro" id="IPR001647">
    <property type="entry name" value="HTH_TetR"/>
</dbReference>
<dbReference type="SUPFAM" id="SSF48498">
    <property type="entry name" value="Tetracyclin repressor-like, C-terminal domain"/>
    <property type="match status" value="1"/>
</dbReference>
<reference evidence="4 5" key="1">
    <citation type="submission" date="2020-02" db="EMBL/GenBank/DDBJ databases">
        <authorList>
            <person name="Gao J."/>
            <person name="Sun J."/>
        </authorList>
    </citation>
    <scope>NUCLEOTIDE SEQUENCE [LARGE SCALE GENOMIC DNA]</scope>
    <source>
        <strain evidence="4 5">7124</strain>
    </source>
</reference>
<protein>
    <submittedName>
        <fullName evidence="4">TetR/AcrR family transcriptional regulator</fullName>
    </submittedName>
</protein>
<accession>A0A6M1PM73</accession>
<dbReference type="Proteomes" id="UP000480151">
    <property type="component" value="Unassembled WGS sequence"/>
</dbReference>
<dbReference type="InterPro" id="IPR009057">
    <property type="entry name" value="Homeodomain-like_sf"/>
</dbReference>
<dbReference type="PRINTS" id="PR00455">
    <property type="entry name" value="HTHTETR"/>
</dbReference>
<dbReference type="PANTHER" id="PTHR30055">
    <property type="entry name" value="HTH-TYPE TRANSCRIPTIONAL REGULATOR RUTR"/>
    <property type="match status" value="1"/>
</dbReference>
<feature type="DNA-binding region" description="H-T-H motif" evidence="2">
    <location>
        <begin position="51"/>
        <end position="70"/>
    </location>
</feature>
<keyword evidence="5" id="KW-1185">Reference proteome</keyword>
<feature type="domain" description="HTH tetR-type" evidence="3">
    <location>
        <begin position="28"/>
        <end position="88"/>
    </location>
</feature>
<dbReference type="GO" id="GO:0003677">
    <property type="term" value="F:DNA binding"/>
    <property type="evidence" value="ECO:0007669"/>
    <property type="project" value="UniProtKB-UniRule"/>
</dbReference>
<organism evidence="4 5">
    <name type="scientific">Paenibacillus apii</name>
    <dbReference type="NCBI Taxonomy" id="1850370"/>
    <lineage>
        <taxon>Bacteria</taxon>
        <taxon>Bacillati</taxon>
        <taxon>Bacillota</taxon>
        <taxon>Bacilli</taxon>
        <taxon>Bacillales</taxon>
        <taxon>Paenibacillaceae</taxon>
        <taxon>Paenibacillus</taxon>
    </lineage>
</organism>
<name>A0A6M1PM73_9BACL</name>
<dbReference type="InterPro" id="IPR050109">
    <property type="entry name" value="HTH-type_TetR-like_transc_reg"/>
</dbReference>
<evidence type="ECO:0000313" key="5">
    <source>
        <dbReference type="Proteomes" id="UP000480151"/>
    </source>
</evidence>
<dbReference type="Pfam" id="PF00440">
    <property type="entry name" value="TetR_N"/>
    <property type="match status" value="1"/>
</dbReference>
<dbReference type="InterPro" id="IPR036271">
    <property type="entry name" value="Tet_transcr_reg_TetR-rel_C_sf"/>
</dbReference>